<evidence type="ECO:0000313" key="1">
    <source>
        <dbReference type="EMBL" id="PVE49175.1"/>
    </source>
</evidence>
<reference evidence="1 2" key="1">
    <citation type="journal article" date="2011" name="Syst. Appl. Microbiol.">
        <title>Defluviimonas denitrificans gen. nov., sp. nov., and Pararhodobacter aggregans gen. nov., sp. nov., non-phototrophic Rhodobacteraceae from the biofilter of a marine aquaculture.</title>
        <authorList>
            <person name="Foesel B.U."/>
            <person name="Drake H.L."/>
            <person name="Schramm A."/>
        </authorList>
    </citation>
    <scope>NUCLEOTIDE SEQUENCE [LARGE SCALE GENOMIC DNA]</scope>
    <source>
        <strain evidence="1 2">D1-19</strain>
    </source>
</reference>
<dbReference type="InterPro" id="IPR011009">
    <property type="entry name" value="Kinase-like_dom_sf"/>
</dbReference>
<dbReference type="SUPFAM" id="SSF56112">
    <property type="entry name" value="Protein kinase-like (PK-like)"/>
    <property type="match status" value="1"/>
</dbReference>
<proteinExistence type="predicted"/>
<dbReference type="Gene3D" id="1.10.510.10">
    <property type="entry name" value="Transferase(Phosphotransferase) domain 1"/>
    <property type="match status" value="1"/>
</dbReference>
<keyword evidence="2" id="KW-1185">Reference proteome</keyword>
<evidence type="ECO:0008006" key="3">
    <source>
        <dbReference type="Google" id="ProtNLM"/>
    </source>
</evidence>
<comment type="caution">
    <text evidence="1">The sequence shown here is derived from an EMBL/GenBank/DDBJ whole genome shotgun (WGS) entry which is preliminary data.</text>
</comment>
<dbReference type="AlphaFoldDB" id="A0A2T7UWL9"/>
<organism evidence="1 2">
    <name type="scientific">Pararhodobacter aggregans</name>
    <dbReference type="NCBI Taxonomy" id="404875"/>
    <lineage>
        <taxon>Bacteria</taxon>
        <taxon>Pseudomonadati</taxon>
        <taxon>Pseudomonadota</taxon>
        <taxon>Alphaproteobacteria</taxon>
        <taxon>Rhodobacterales</taxon>
        <taxon>Paracoccaceae</taxon>
        <taxon>Pararhodobacter</taxon>
    </lineage>
</organism>
<dbReference type="OrthoDB" id="7839681at2"/>
<gene>
    <name evidence="1" type="ORF">DDE23_01845</name>
</gene>
<dbReference type="RefSeq" id="WP_107749678.1">
    <property type="nucleotide sequence ID" value="NZ_QBKF01000001.1"/>
</dbReference>
<evidence type="ECO:0000313" key="2">
    <source>
        <dbReference type="Proteomes" id="UP000244810"/>
    </source>
</evidence>
<name>A0A2T7UWL9_9RHOB</name>
<dbReference type="EMBL" id="QDDR01000001">
    <property type="protein sequence ID" value="PVE49175.1"/>
    <property type="molecule type" value="Genomic_DNA"/>
</dbReference>
<accession>A0A2T7UWL9</accession>
<protein>
    <recommendedName>
        <fullName evidence="3">Serine/threonine protein phosphatase</fullName>
    </recommendedName>
</protein>
<dbReference type="Proteomes" id="UP000244810">
    <property type="component" value="Unassembled WGS sequence"/>
</dbReference>
<sequence>MTDDSSLSPALAQALAAALASTPSRILPLSVEGRHYWLKRPEVHRTLIRRLQKGDPARALAADRAGLKRMAALGLPAPRVLAEGPDFVLTEDVGPPVATLLRDPGATDAERHAALGDAARALARLHHRGIAHGRPKIRDICWQRDRGATLIDFELFNPAADRAALVRDAVLFLHSILQQQRDRDAFFDTAAQAYRAEAPEGIWEKMQRRVDRVRWIAPLARLVLWLQPKAHEVRAALQLRRALRE</sequence>